<feature type="region of interest" description="Disordered" evidence="1">
    <location>
        <begin position="27"/>
        <end position="48"/>
    </location>
</feature>
<dbReference type="EMBL" id="FNXB01000002">
    <property type="protein sequence ID" value="SEH47211.1"/>
    <property type="molecule type" value="Genomic_DNA"/>
</dbReference>
<evidence type="ECO:0000256" key="2">
    <source>
        <dbReference type="SAM" id="SignalP"/>
    </source>
</evidence>
<reference evidence="6" key="3">
    <citation type="submission" date="2016-10" db="EMBL/GenBank/DDBJ databases">
        <authorList>
            <person name="Wibberg D."/>
        </authorList>
    </citation>
    <scope>NUCLEOTIDE SEQUENCE [LARGE SCALE GENOMIC DNA]</scope>
</reference>
<dbReference type="InterPro" id="IPR025433">
    <property type="entry name" value="DUF4168"/>
</dbReference>
<dbReference type="Pfam" id="PF13767">
    <property type="entry name" value="DUF4168"/>
    <property type="match status" value="1"/>
</dbReference>
<dbReference type="RefSeq" id="WP_072370493.1">
    <property type="nucleotide sequence ID" value="NZ_FNXB01000002.1"/>
</dbReference>
<keyword evidence="7" id="KW-1185">Reference proteome</keyword>
<evidence type="ECO:0000313" key="4">
    <source>
        <dbReference type="EMBL" id="SEH47211.1"/>
    </source>
</evidence>
<accession>A0A1H8CFK6</accession>
<proteinExistence type="predicted"/>
<dbReference type="Proteomes" id="UP000183063">
    <property type="component" value="Unassembled WGS sequence"/>
</dbReference>
<reference evidence="5 7" key="2">
    <citation type="submission" date="2016-10" db="EMBL/GenBank/DDBJ databases">
        <authorList>
            <person name="Varghese N."/>
            <person name="Submissions S."/>
        </authorList>
    </citation>
    <scope>NUCLEOTIDE SEQUENCE [LARGE SCALE GENOMIC DNA]</scope>
    <source>
        <strain evidence="5 7">CGMCC 1.7071</strain>
    </source>
</reference>
<feature type="compositionally biased region" description="Low complexity" evidence="1">
    <location>
        <begin position="136"/>
        <end position="155"/>
    </location>
</feature>
<reference evidence="4" key="1">
    <citation type="submission" date="2016-10" db="EMBL/GenBank/DDBJ databases">
        <authorList>
            <person name="de Groot N.N."/>
        </authorList>
    </citation>
    <scope>NUCLEOTIDE SEQUENCE [LARGE SCALE GENOMIC DNA]</scope>
    <source>
        <strain evidence="4">CCBAU85039</strain>
    </source>
</reference>
<dbReference type="Proteomes" id="UP000198939">
    <property type="component" value="Unassembled WGS sequence"/>
</dbReference>
<feature type="chain" id="PRO_5030029421" description="DUF4168 domain-containing protein" evidence="2">
    <location>
        <begin position="28"/>
        <end position="155"/>
    </location>
</feature>
<organism evidence="4 6">
    <name type="scientific">Rhizobium tibeticum</name>
    <dbReference type="NCBI Taxonomy" id="501024"/>
    <lineage>
        <taxon>Bacteria</taxon>
        <taxon>Pseudomonadati</taxon>
        <taxon>Pseudomonadota</taxon>
        <taxon>Alphaproteobacteria</taxon>
        <taxon>Hyphomicrobiales</taxon>
        <taxon>Rhizobiaceae</taxon>
        <taxon>Rhizobium/Agrobacterium group</taxon>
        <taxon>Rhizobium</taxon>
    </lineage>
</organism>
<feature type="domain" description="DUF4168" evidence="3">
    <location>
        <begin position="51"/>
        <end position="128"/>
    </location>
</feature>
<evidence type="ECO:0000259" key="3">
    <source>
        <dbReference type="Pfam" id="PF13767"/>
    </source>
</evidence>
<evidence type="ECO:0000313" key="7">
    <source>
        <dbReference type="Proteomes" id="UP000198939"/>
    </source>
</evidence>
<sequence length="155" mass="16464">MTIRYIAAALLTAAAFGLVPFSTPASAQEAAPEKQPIQAQPESKGEAAAVSDQKIEAFAVAYLQVDKIRQEYAAKLEATQDAGAKQQLQTEGSKQMVQAVEGSPGISVEEYNSILTAAQNDPALVKRVQEKLQNSAPTQQPATQQPATQQPATQQ</sequence>
<protein>
    <recommendedName>
        <fullName evidence="3">DUF4168 domain-containing protein</fullName>
    </recommendedName>
</protein>
<dbReference type="OrthoDB" id="8030799at2"/>
<gene>
    <name evidence="4" type="ORF">RTCCBAU85039_0582</name>
    <name evidence="5" type="ORF">SAMN05216228_1001134</name>
</gene>
<name>A0A1H8CFK6_9HYPH</name>
<evidence type="ECO:0000256" key="1">
    <source>
        <dbReference type="SAM" id="MobiDB-lite"/>
    </source>
</evidence>
<feature type="region of interest" description="Disordered" evidence="1">
    <location>
        <begin position="126"/>
        <end position="155"/>
    </location>
</feature>
<dbReference type="EMBL" id="FOCV01000001">
    <property type="protein sequence ID" value="SEM93815.1"/>
    <property type="molecule type" value="Genomic_DNA"/>
</dbReference>
<keyword evidence="2" id="KW-0732">Signal</keyword>
<evidence type="ECO:0000313" key="6">
    <source>
        <dbReference type="Proteomes" id="UP000183063"/>
    </source>
</evidence>
<evidence type="ECO:0000313" key="5">
    <source>
        <dbReference type="EMBL" id="SEM93815.1"/>
    </source>
</evidence>
<feature type="signal peptide" evidence="2">
    <location>
        <begin position="1"/>
        <end position="27"/>
    </location>
</feature>
<dbReference type="AlphaFoldDB" id="A0A1H8CFK6"/>